<reference evidence="3 4" key="1">
    <citation type="submission" date="2019-11" db="EMBL/GenBank/DDBJ databases">
        <title>Pedobacter sp. HMF7056 Genome sequencing and assembly.</title>
        <authorList>
            <person name="Kang H."/>
            <person name="Kim H."/>
            <person name="Joh K."/>
        </authorList>
    </citation>
    <scope>NUCLEOTIDE SEQUENCE [LARGE SCALE GENOMIC DNA]</scope>
    <source>
        <strain evidence="3 4">HMF7056</strain>
    </source>
</reference>
<name>A0A7K1XXP3_9SPHI</name>
<accession>A0A7K1XXP3</accession>
<dbReference type="AlphaFoldDB" id="A0A7K1XXP3"/>
<evidence type="ECO:0000313" key="4">
    <source>
        <dbReference type="Proteomes" id="UP000451233"/>
    </source>
</evidence>
<keyword evidence="1" id="KW-0812">Transmembrane</keyword>
<keyword evidence="4" id="KW-1185">Reference proteome</keyword>
<sequence length="68" mass="7574">MRILKLVLFLCLLSVTAFAAGDDSTMAFDMRQSGMIYVVVATIAIVFAGIAVYLFSIDKRLKKIERNN</sequence>
<gene>
    <name evidence="3" type="ORF">GS398_09800</name>
</gene>
<evidence type="ECO:0000256" key="1">
    <source>
        <dbReference type="SAM" id="Phobius"/>
    </source>
</evidence>
<evidence type="ECO:0000313" key="3">
    <source>
        <dbReference type="EMBL" id="MXV15598.1"/>
    </source>
</evidence>
<dbReference type="RefSeq" id="WP_160906582.1">
    <property type="nucleotide sequence ID" value="NZ_WVHS01000002.1"/>
</dbReference>
<evidence type="ECO:0000256" key="2">
    <source>
        <dbReference type="SAM" id="SignalP"/>
    </source>
</evidence>
<comment type="caution">
    <text evidence="3">The sequence shown here is derived from an EMBL/GenBank/DDBJ whole genome shotgun (WGS) entry which is preliminary data.</text>
</comment>
<feature type="transmembrane region" description="Helical" evidence="1">
    <location>
        <begin position="35"/>
        <end position="56"/>
    </location>
</feature>
<keyword evidence="1" id="KW-1133">Transmembrane helix</keyword>
<keyword evidence="2" id="KW-0732">Signal</keyword>
<dbReference type="Proteomes" id="UP000451233">
    <property type="component" value="Unassembled WGS sequence"/>
</dbReference>
<protein>
    <submittedName>
        <fullName evidence="3">CcmD family protein</fullName>
    </submittedName>
</protein>
<keyword evidence="1" id="KW-0472">Membrane</keyword>
<dbReference type="Pfam" id="PF20077">
    <property type="entry name" value="CcmD_alt"/>
    <property type="match status" value="1"/>
</dbReference>
<organism evidence="3 4">
    <name type="scientific">Hufsiella ginkgonis</name>
    <dbReference type="NCBI Taxonomy" id="2695274"/>
    <lineage>
        <taxon>Bacteria</taxon>
        <taxon>Pseudomonadati</taxon>
        <taxon>Bacteroidota</taxon>
        <taxon>Sphingobacteriia</taxon>
        <taxon>Sphingobacteriales</taxon>
        <taxon>Sphingobacteriaceae</taxon>
        <taxon>Hufsiella</taxon>
    </lineage>
</organism>
<proteinExistence type="predicted"/>
<dbReference type="EMBL" id="WVHS01000002">
    <property type="protein sequence ID" value="MXV15598.1"/>
    <property type="molecule type" value="Genomic_DNA"/>
</dbReference>
<dbReference type="NCBIfam" id="TIGR04391">
    <property type="entry name" value="CcmD_alt_fam"/>
    <property type="match status" value="1"/>
</dbReference>
<feature type="signal peptide" evidence="2">
    <location>
        <begin position="1"/>
        <end position="19"/>
    </location>
</feature>
<dbReference type="InterPro" id="IPR030888">
    <property type="entry name" value="Put_ccm"/>
</dbReference>
<feature type="chain" id="PRO_5029606404" evidence="2">
    <location>
        <begin position="20"/>
        <end position="68"/>
    </location>
</feature>